<protein>
    <recommendedName>
        <fullName evidence="4">Plastid lipid-associated protein/fibrillin conserved domain-containing protein</fullName>
    </recommendedName>
</protein>
<dbReference type="OMA" id="WDVLYCS"/>
<evidence type="ECO:0000256" key="1">
    <source>
        <dbReference type="ARBA" id="ARBA00004474"/>
    </source>
</evidence>
<dbReference type="AlphaFoldDB" id="A9NPK5"/>
<proteinExistence type="evidence at transcript level"/>
<reference evidence="5" key="1">
    <citation type="journal article" date="2008" name="BMC Genomics">
        <title>A conifer genomics resource of 200,000 spruce (Picea spp.) ESTs and 6,464 high-quality, sequence-finished full-length cDNAs for Sitka spruce (Picea sitchensis).</title>
        <authorList>
            <person name="Ralph S.G."/>
            <person name="Chun H.J."/>
            <person name="Kolosova N."/>
            <person name="Cooper D."/>
            <person name="Oddy C."/>
            <person name="Ritland C.E."/>
            <person name="Kirkpatrick R."/>
            <person name="Moore R."/>
            <person name="Barber S."/>
            <person name="Holt R.A."/>
            <person name="Jones S.J."/>
            <person name="Marra M.A."/>
            <person name="Douglas C.J."/>
            <person name="Ritland K."/>
            <person name="Bohlmann J."/>
        </authorList>
    </citation>
    <scope>NUCLEOTIDE SEQUENCE</scope>
    <source>
        <tissue evidence="5">Green portion of the leader tissue</tissue>
    </source>
</reference>
<dbReference type="PANTHER" id="PTHR31906">
    <property type="entry name" value="PLASTID-LIPID-ASSOCIATED PROTEIN 4, CHLOROPLASTIC-RELATED"/>
    <property type="match status" value="1"/>
</dbReference>
<comment type="subcellular location">
    <subcellularLocation>
        <location evidence="1">Plastid</location>
    </subcellularLocation>
</comment>
<evidence type="ECO:0000313" key="5">
    <source>
        <dbReference type="EMBL" id="ABK22566.1"/>
    </source>
</evidence>
<evidence type="ECO:0000256" key="3">
    <source>
        <dbReference type="ARBA" id="ARBA00022946"/>
    </source>
</evidence>
<evidence type="ECO:0000256" key="2">
    <source>
        <dbReference type="ARBA" id="ARBA00022640"/>
    </source>
</evidence>
<dbReference type="InterPro" id="IPR039633">
    <property type="entry name" value="PAP"/>
</dbReference>
<feature type="domain" description="Plastid lipid-associated protein/fibrillin conserved" evidence="4">
    <location>
        <begin position="96"/>
        <end position="261"/>
    </location>
</feature>
<dbReference type="EMBL" id="EF083216">
    <property type="protein sequence ID" value="ABK22566.1"/>
    <property type="molecule type" value="mRNA"/>
</dbReference>
<sequence length="265" mass="29085">MALANSSSPLSLFSATPAIIRPKVRANINGRLIDAFSRYKPNGNGIEGCNAKHPIEGFAITSIVRLRAVIRSSVVRASSAATSLQQTENSAENLLGTLLSMVEGTDRGAKLSNEEHERVARIVSQLEHLCIPEPLKSPFILGEWNVEYCSNPRSPGGYYRSAIGRLLLRTKEMTQSIQAPDFVGNRVAFSAFNAIDGEVSLKGKFTPLDNKWIEITFDSPSLKFGPFDFQYGGESSVKIAIIYLDERIRLGRGSRGSIFIFKRCG</sequence>
<name>A9NPK5_PICSI</name>
<keyword evidence="2" id="KW-0934">Plastid</keyword>
<dbReference type="GO" id="GO:0009536">
    <property type="term" value="C:plastid"/>
    <property type="evidence" value="ECO:0007669"/>
    <property type="project" value="UniProtKB-SubCell"/>
</dbReference>
<dbReference type="InterPro" id="IPR006843">
    <property type="entry name" value="PAP/fibrillin_dom"/>
</dbReference>
<accession>A9NPK5</accession>
<dbReference type="Pfam" id="PF04755">
    <property type="entry name" value="PAP_fibrillin"/>
    <property type="match status" value="1"/>
</dbReference>
<keyword evidence="3" id="KW-0809">Transit peptide</keyword>
<evidence type="ECO:0000259" key="4">
    <source>
        <dbReference type="Pfam" id="PF04755"/>
    </source>
</evidence>
<organism evidence="5">
    <name type="scientific">Picea sitchensis</name>
    <name type="common">Sitka spruce</name>
    <name type="synonym">Pinus sitchensis</name>
    <dbReference type="NCBI Taxonomy" id="3332"/>
    <lineage>
        <taxon>Eukaryota</taxon>
        <taxon>Viridiplantae</taxon>
        <taxon>Streptophyta</taxon>
        <taxon>Embryophyta</taxon>
        <taxon>Tracheophyta</taxon>
        <taxon>Spermatophyta</taxon>
        <taxon>Pinopsida</taxon>
        <taxon>Pinidae</taxon>
        <taxon>Conifers I</taxon>
        <taxon>Pinales</taxon>
        <taxon>Pinaceae</taxon>
        <taxon>Picea</taxon>
    </lineage>
</organism>